<dbReference type="Proteomes" id="UP000015480">
    <property type="component" value="Plasmid pAMI8"/>
</dbReference>
<dbReference type="PROSITE" id="PS00913">
    <property type="entry name" value="ADH_IRON_1"/>
    <property type="match status" value="1"/>
</dbReference>
<keyword evidence="7" id="KW-0614">Plasmid</keyword>
<dbReference type="InterPro" id="IPR018211">
    <property type="entry name" value="ADH_Fe_CS"/>
</dbReference>
<dbReference type="InterPro" id="IPR001670">
    <property type="entry name" value="ADH_Fe/GldA"/>
</dbReference>
<dbReference type="Gene3D" id="1.20.1090.10">
    <property type="entry name" value="Dehydroquinate synthase-like - alpha domain"/>
    <property type="match status" value="1"/>
</dbReference>
<dbReference type="GO" id="GO:0004022">
    <property type="term" value="F:alcohol dehydrogenase (NAD+) activity"/>
    <property type="evidence" value="ECO:0007669"/>
    <property type="project" value="TreeGrafter"/>
</dbReference>
<dbReference type="GO" id="GO:0046872">
    <property type="term" value="F:metal ion binding"/>
    <property type="evidence" value="ECO:0007669"/>
    <property type="project" value="InterPro"/>
</dbReference>
<keyword evidence="3 7" id="KW-0560">Oxidoreductase</keyword>
<dbReference type="EC" id="1.1.1.-" evidence="7"/>
<comment type="cofactor">
    <cofactor evidence="1">
        <name>Fe cation</name>
        <dbReference type="ChEBI" id="CHEBI:24875"/>
    </cofactor>
</comment>
<feature type="domain" description="Fe-containing alcohol dehydrogenase-like C-terminal" evidence="6">
    <location>
        <begin position="186"/>
        <end position="377"/>
    </location>
</feature>
<evidence type="ECO:0000259" key="5">
    <source>
        <dbReference type="Pfam" id="PF00465"/>
    </source>
</evidence>
<proteinExistence type="inferred from homology"/>
<gene>
    <name evidence="7" type="ORF">JCM7686_pAMI8p021</name>
</gene>
<organism evidence="7 8">
    <name type="scientific">Paracoccus aminophilus JCM 7686</name>
    <dbReference type="NCBI Taxonomy" id="1367847"/>
    <lineage>
        <taxon>Bacteria</taxon>
        <taxon>Pseudomonadati</taxon>
        <taxon>Pseudomonadota</taxon>
        <taxon>Alphaproteobacteria</taxon>
        <taxon>Rhodobacterales</taxon>
        <taxon>Paracoccaceae</taxon>
        <taxon>Paracoccus</taxon>
    </lineage>
</organism>
<protein>
    <submittedName>
        <fullName evidence="7">Iron-containing alcohol dehydrogenase</fullName>
        <ecNumber evidence="7">1.1.1.-</ecNumber>
    </submittedName>
</protein>
<dbReference type="Pfam" id="PF25137">
    <property type="entry name" value="ADH_Fe_C"/>
    <property type="match status" value="1"/>
</dbReference>
<accession>S5Y243</accession>
<reference evidence="7 8" key="1">
    <citation type="journal article" date="2014" name="BMC Genomics">
        <title>Architecture and functions of a multipartite genome of the methylotrophic bacterium Paracoccus aminophilus JCM 7686, containing primary and secondary chromids.</title>
        <authorList>
            <person name="Dziewit L."/>
            <person name="Czarnecki J."/>
            <person name="Wibberg D."/>
            <person name="Radlinska M."/>
            <person name="Mrozek P."/>
            <person name="Szymczak M."/>
            <person name="Schluter A."/>
            <person name="Puhler A."/>
            <person name="Bartosik D."/>
        </authorList>
    </citation>
    <scope>NUCLEOTIDE SEQUENCE [LARGE SCALE GENOMIC DNA]</scope>
    <source>
        <strain evidence="7">JCM 7686</strain>
        <plasmid evidence="8">Plasmid pAMI8</plasmid>
    </source>
</reference>
<sequence length="378" mass="38204">MMPAFSVALPGQVLFGRGEATKAPALTRSFGEKVLVVHGRDAARVGWLLAELAGSEIRTMRCAAEPTLAMIEAALGELAGFRPDVVVGIGGGAVLDMAKALAALIPAPGGPMDHLEVVGRGLPLALPALPVIALPTTAGTGAEATRNAVLGLPDHGRKVSLRDRGMLPRIAIVDPALTDDCPRGVTLASGLDALAQVIEPYVSNKATPFTDALTLPAIGRGLAALQSLMRGEDPAARDEMAWVSLTGGIALANAGLGAVHGLAGVIGGMTTAAHGAVCGALLGPVIAANRAKATGKIAARLDTVCDILAAGLGVSADDAPRALITWAREAGLPGLQAHGLLPESFADVARGSLQSSSFRGNPVTLTTVDLQEVLAEAF</sequence>
<dbReference type="Gene3D" id="3.40.50.1970">
    <property type="match status" value="1"/>
</dbReference>
<dbReference type="KEGG" id="pami:JCM7686_pAMI8p021"/>
<dbReference type="AlphaFoldDB" id="S5Y243"/>
<geneLocation type="plasmid" evidence="7 8">
    <name>pAMI8</name>
</geneLocation>
<dbReference type="CDD" id="cd08183">
    <property type="entry name" value="Fe-ADH-like"/>
    <property type="match status" value="1"/>
</dbReference>
<evidence type="ECO:0000259" key="6">
    <source>
        <dbReference type="Pfam" id="PF25137"/>
    </source>
</evidence>
<evidence type="ECO:0000256" key="3">
    <source>
        <dbReference type="ARBA" id="ARBA00023002"/>
    </source>
</evidence>
<name>S5Y243_PARAH</name>
<dbReference type="PANTHER" id="PTHR11496">
    <property type="entry name" value="ALCOHOL DEHYDROGENASE"/>
    <property type="match status" value="1"/>
</dbReference>
<keyword evidence="4" id="KW-0520">NAD</keyword>
<evidence type="ECO:0000256" key="4">
    <source>
        <dbReference type="ARBA" id="ARBA00023027"/>
    </source>
</evidence>
<dbReference type="InterPro" id="IPR056798">
    <property type="entry name" value="ADH_Fe_C"/>
</dbReference>
<dbReference type="PANTHER" id="PTHR11496:SF102">
    <property type="entry name" value="ALCOHOL DEHYDROGENASE 4"/>
    <property type="match status" value="1"/>
</dbReference>
<evidence type="ECO:0000313" key="7">
    <source>
        <dbReference type="EMBL" id="AGT11522.1"/>
    </source>
</evidence>
<feature type="domain" description="Alcohol dehydrogenase iron-type/glycerol dehydrogenase GldA" evidence="5">
    <location>
        <begin position="10"/>
        <end position="175"/>
    </location>
</feature>
<evidence type="ECO:0000256" key="2">
    <source>
        <dbReference type="ARBA" id="ARBA00007358"/>
    </source>
</evidence>
<dbReference type="InterPro" id="IPR039697">
    <property type="entry name" value="Alcohol_dehydrogenase_Fe"/>
</dbReference>
<dbReference type="HOGENOM" id="CLU_007207_0_0_5"/>
<dbReference type="PATRIC" id="fig|1367847.3.peg.4503"/>
<evidence type="ECO:0000256" key="1">
    <source>
        <dbReference type="ARBA" id="ARBA00001962"/>
    </source>
</evidence>
<comment type="similarity">
    <text evidence="2">Belongs to the iron-containing alcohol dehydrogenase family.</text>
</comment>
<keyword evidence="8" id="KW-1185">Reference proteome</keyword>
<dbReference type="EMBL" id="CP006655">
    <property type="protein sequence ID" value="AGT11522.1"/>
    <property type="molecule type" value="Genomic_DNA"/>
</dbReference>
<dbReference type="SUPFAM" id="SSF56796">
    <property type="entry name" value="Dehydroquinate synthase-like"/>
    <property type="match status" value="1"/>
</dbReference>
<evidence type="ECO:0000313" key="8">
    <source>
        <dbReference type="Proteomes" id="UP000015480"/>
    </source>
</evidence>
<dbReference type="Pfam" id="PF00465">
    <property type="entry name" value="Fe-ADH"/>
    <property type="match status" value="1"/>
</dbReference>